<proteinExistence type="predicted"/>
<dbReference type="AlphaFoldDB" id="A0A0E9UQB2"/>
<reference evidence="1" key="1">
    <citation type="submission" date="2014-11" db="EMBL/GenBank/DDBJ databases">
        <authorList>
            <person name="Amaro Gonzalez C."/>
        </authorList>
    </citation>
    <scope>NUCLEOTIDE SEQUENCE</scope>
</reference>
<sequence length="44" mass="4910">MLTCSPASFTTLLGYTSLTTNPRLFPAYARTVPALTWRDWTSSL</sequence>
<organism evidence="1">
    <name type="scientific">Anguilla anguilla</name>
    <name type="common">European freshwater eel</name>
    <name type="synonym">Muraena anguilla</name>
    <dbReference type="NCBI Taxonomy" id="7936"/>
    <lineage>
        <taxon>Eukaryota</taxon>
        <taxon>Metazoa</taxon>
        <taxon>Chordata</taxon>
        <taxon>Craniata</taxon>
        <taxon>Vertebrata</taxon>
        <taxon>Euteleostomi</taxon>
        <taxon>Actinopterygii</taxon>
        <taxon>Neopterygii</taxon>
        <taxon>Teleostei</taxon>
        <taxon>Anguilliformes</taxon>
        <taxon>Anguillidae</taxon>
        <taxon>Anguilla</taxon>
    </lineage>
</organism>
<reference evidence="1" key="2">
    <citation type="journal article" date="2015" name="Fish Shellfish Immunol.">
        <title>Early steps in the European eel (Anguilla anguilla)-Vibrio vulnificus interaction in the gills: Role of the RtxA13 toxin.</title>
        <authorList>
            <person name="Callol A."/>
            <person name="Pajuelo D."/>
            <person name="Ebbesson L."/>
            <person name="Teles M."/>
            <person name="MacKenzie S."/>
            <person name="Amaro C."/>
        </authorList>
    </citation>
    <scope>NUCLEOTIDE SEQUENCE</scope>
</reference>
<dbReference type="EMBL" id="GBXM01040528">
    <property type="protein sequence ID" value="JAH68049.1"/>
    <property type="molecule type" value="Transcribed_RNA"/>
</dbReference>
<protein>
    <submittedName>
        <fullName evidence="1">Uncharacterized protein</fullName>
    </submittedName>
</protein>
<name>A0A0E9UQB2_ANGAN</name>
<accession>A0A0E9UQB2</accession>
<evidence type="ECO:0000313" key="1">
    <source>
        <dbReference type="EMBL" id="JAH68049.1"/>
    </source>
</evidence>